<gene>
    <name evidence="4" type="ORF">AWC29_25880</name>
    <name evidence="3" type="ORF">BN973_04786</name>
</gene>
<dbReference type="OrthoDB" id="3284378at2"/>
<dbReference type="SUPFAM" id="SSF51679">
    <property type="entry name" value="Bacterial luciferase-like"/>
    <property type="match status" value="1"/>
</dbReference>
<dbReference type="InterPro" id="IPR011251">
    <property type="entry name" value="Luciferase-like_dom"/>
</dbReference>
<protein>
    <submittedName>
        <fullName evidence="3">Luciferase-like protein</fullName>
    </submittedName>
</protein>
<dbReference type="STRING" id="47839.BN973_04786"/>
<evidence type="ECO:0000313" key="4">
    <source>
        <dbReference type="EMBL" id="ORW99797.1"/>
    </source>
</evidence>
<proteinExistence type="predicted"/>
<dbReference type="Proteomes" id="UP000028880">
    <property type="component" value="Unassembled WGS sequence"/>
</dbReference>
<keyword evidence="5" id="KW-1185">Reference proteome</keyword>
<accession>A0A024K4G7</accession>
<dbReference type="EMBL" id="HG964446">
    <property type="protein sequence ID" value="CDO90393.1"/>
    <property type="molecule type" value="Genomic_DNA"/>
</dbReference>
<dbReference type="EMBL" id="LQPY01000037">
    <property type="protein sequence ID" value="ORW99797.1"/>
    <property type="molecule type" value="Genomic_DNA"/>
</dbReference>
<name>A0A024K4G7_9MYCO</name>
<dbReference type="GO" id="GO:0016705">
    <property type="term" value="F:oxidoreductase activity, acting on paired donors, with incorporation or reduction of molecular oxygen"/>
    <property type="evidence" value="ECO:0007669"/>
    <property type="project" value="InterPro"/>
</dbReference>
<dbReference type="InterPro" id="IPR050564">
    <property type="entry name" value="F420-G6PD/mer"/>
</dbReference>
<dbReference type="AlphaFoldDB" id="A0A024K4G7"/>
<dbReference type="PANTHER" id="PTHR43244:SF1">
    <property type="entry name" value="5,10-METHYLENETETRAHYDROMETHANOPTERIN REDUCTASE"/>
    <property type="match status" value="1"/>
</dbReference>
<dbReference type="PANTHER" id="PTHR43244">
    <property type="match status" value="1"/>
</dbReference>
<evidence type="ECO:0000313" key="3">
    <source>
        <dbReference type="EMBL" id="CDO90393.1"/>
    </source>
</evidence>
<dbReference type="Gene3D" id="3.20.20.30">
    <property type="entry name" value="Luciferase-like domain"/>
    <property type="match status" value="1"/>
</dbReference>
<keyword evidence="1" id="KW-0560">Oxidoreductase</keyword>
<sequence>MTLFAHSRVGVSLPMLNQPYERYPEFAALAEDAGFDSVWDYEFYRNPFITHALNARATSRIQLGTGIATAAPRTPYEMANAAADVDELSGGRALLGLGTGGAGWMECFNGTDIDRPLKRIREYVHVVRQLWRHFETDEPFDFQGEIYRASSPPLNPWGTRNLVRPQIPIYLAGLRPRMLRLAGEVADGVFGFLPTPSFIQQHVLPNVGAGAAKVGRDPSDIDVTALVICSVSRDRDEALRRARINVGNYVAYPVSSVVVEFMGLQEERDYVLRRLLEDGPAALATAASDALLQAFSVAGTPDEVADQLTAYDGVLPHIVLHTPYVPPIDQESSEDAFRSMVQAFARVNA</sequence>
<organism evidence="3">
    <name type="scientific">Mycobacterium triplex</name>
    <dbReference type="NCBI Taxonomy" id="47839"/>
    <lineage>
        <taxon>Bacteria</taxon>
        <taxon>Bacillati</taxon>
        <taxon>Actinomycetota</taxon>
        <taxon>Actinomycetes</taxon>
        <taxon>Mycobacteriales</taxon>
        <taxon>Mycobacteriaceae</taxon>
        <taxon>Mycobacterium</taxon>
        <taxon>Mycobacterium simiae complex</taxon>
    </lineage>
</organism>
<dbReference type="RefSeq" id="WP_036471112.1">
    <property type="nucleotide sequence ID" value="NZ_HG964446.1"/>
</dbReference>
<reference evidence="4 5" key="3">
    <citation type="submission" date="2016-01" db="EMBL/GenBank/DDBJ databases">
        <title>The new phylogeny of the genus Mycobacterium.</title>
        <authorList>
            <person name="Tarcisio F."/>
            <person name="Conor M."/>
            <person name="Antonella G."/>
            <person name="Elisabetta G."/>
            <person name="Giulia F.S."/>
            <person name="Sara T."/>
            <person name="Anna F."/>
            <person name="Clotilde B."/>
            <person name="Roberto B."/>
            <person name="Veronica D.S."/>
            <person name="Fabio R."/>
            <person name="Monica P."/>
            <person name="Olivier J."/>
            <person name="Enrico T."/>
            <person name="Nicola S."/>
        </authorList>
    </citation>
    <scope>NUCLEOTIDE SEQUENCE [LARGE SCALE GENOMIC DNA]</scope>
    <source>
        <strain evidence="4 5">DSM 44626</strain>
    </source>
</reference>
<evidence type="ECO:0000259" key="2">
    <source>
        <dbReference type="Pfam" id="PF00296"/>
    </source>
</evidence>
<reference evidence="3" key="2">
    <citation type="submission" date="2014-04" db="EMBL/GenBank/DDBJ databases">
        <authorList>
            <person name="Urmite Genomes U."/>
        </authorList>
    </citation>
    <scope>NUCLEOTIDE SEQUENCE</scope>
    <source>
        <strain evidence="3">DSM 44626</strain>
    </source>
</reference>
<dbReference type="HOGENOM" id="CLU_027853_5_1_11"/>
<dbReference type="Pfam" id="PF00296">
    <property type="entry name" value="Bac_luciferase"/>
    <property type="match status" value="1"/>
</dbReference>
<reference evidence="3" key="1">
    <citation type="journal article" date="2014" name="Genome Announc.">
        <title>Draft Genome Sequence of Mycobacterium triplex DSM 44626.</title>
        <authorList>
            <person name="Sassi M."/>
            <person name="Croce O."/>
            <person name="Robert C."/>
            <person name="Raoult D."/>
            <person name="Drancourt M."/>
        </authorList>
    </citation>
    <scope>NUCLEOTIDE SEQUENCE [LARGE SCALE GENOMIC DNA]</scope>
    <source>
        <strain evidence="3">DSM 44626</strain>
    </source>
</reference>
<feature type="domain" description="Luciferase-like" evidence="2">
    <location>
        <begin position="11"/>
        <end position="312"/>
    </location>
</feature>
<evidence type="ECO:0000313" key="5">
    <source>
        <dbReference type="Proteomes" id="UP000193710"/>
    </source>
</evidence>
<dbReference type="eggNOG" id="COG2141">
    <property type="taxonomic scope" value="Bacteria"/>
</dbReference>
<dbReference type="InterPro" id="IPR036661">
    <property type="entry name" value="Luciferase-like_sf"/>
</dbReference>
<evidence type="ECO:0000256" key="1">
    <source>
        <dbReference type="ARBA" id="ARBA00023002"/>
    </source>
</evidence>
<dbReference type="Proteomes" id="UP000193710">
    <property type="component" value="Unassembled WGS sequence"/>
</dbReference>